<dbReference type="EMBL" id="QJJM01000001">
    <property type="protein sequence ID" value="PXW79022.1"/>
    <property type="molecule type" value="Genomic_DNA"/>
</dbReference>
<proteinExistence type="predicted"/>
<name>A0A2V3VB40_9SPHN</name>
<sequence length="45" mass="5272">MKRWLPSGYITECTHCDSAGEAEGYAVYISWGRWIFEFSIARRAR</sequence>
<keyword evidence="2" id="KW-1185">Reference proteome</keyword>
<gene>
    <name evidence="1" type="ORF">C7451_10184</name>
</gene>
<dbReference type="Proteomes" id="UP000248014">
    <property type="component" value="Unassembled WGS sequence"/>
</dbReference>
<accession>A0A2V3VB40</accession>
<organism evidence="1 2">
    <name type="scientific">Blastomonas natatoria</name>
    <dbReference type="NCBI Taxonomy" id="34015"/>
    <lineage>
        <taxon>Bacteria</taxon>
        <taxon>Pseudomonadati</taxon>
        <taxon>Pseudomonadota</taxon>
        <taxon>Alphaproteobacteria</taxon>
        <taxon>Sphingomonadales</taxon>
        <taxon>Sphingomonadaceae</taxon>
        <taxon>Blastomonas</taxon>
    </lineage>
</organism>
<reference evidence="1 2" key="1">
    <citation type="submission" date="2018-05" db="EMBL/GenBank/DDBJ databases">
        <title>Genomic Encyclopedia of Type Strains, Phase IV (KMG-IV): sequencing the most valuable type-strain genomes for metagenomic binning, comparative biology and taxonomic classification.</title>
        <authorList>
            <person name="Goeker M."/>
        </authorList>
    </citation>
    <scope>NUCLEOTIDE SEQUENCE [LARGE SCALE GENOMIC DNA]</scope>
    <source>
        <strain evidence="1 2">DSM 3183</strain>
    </source>
</reference>
<dbReference type="AlphaFoldDB" id="A0A2V3VB40"/>
<protein>
    <submittedName>
        <fullName evidence="1">Uncharacterized protein</fullName>
    </submittedName>
</protein>
<evidence type="ECO:0000313" key="1">
    <source>
        <dbReference type="EMBL" id="PXW79022.1"/>
    </source>
</evidence>
<comment type="caution">
    <text evidence="1">The sequence shown here is derived from an EMBL/GenBank/DDBJ whole genome shotgun (WGS) entry which is preliminary data.</text>
</comment>
<evidence type="ECO:0000313" key="2">
    <source>
        <dbReference type="Proteomes" id="UP000248014"/>
    </source>
</evidence>